<sequence length="384" mass="43928">MSLPRFGSETEIIDRRCLEMKSKSGKIDDKTSEDTLNRFDKYSIPIPFGCDLVPVFGYPSGNSSRLPSIPKTKLLLRRCVTNECPSVDYFSMLCTDNDGLSFSLKKNYCFRKHSKYPSSIVGSCNGILCLEDTYEMGNTFLWNPVTDELKSLPPSSIVCPPDSDSTSFFAGGFVFDASSEDYKVLRHVLNDFEYDDGSYKSTLIQAELYSLKNDSWRPIVKPKKYQWPWDSLPISLNGSCYWEGFDCVISFNFADEVFSSFPLPGTKKCRRLLFDMDGKLGSFVIWHKKSVYQEAVKEMSFDIWLWESNKWCKVDSFVVEDGTRPLGFWGSYKCFLQRRNGQLLVFDLTTRKMMPLPLDMEDFSGAESLVSFEESTVSISKVEE</sequence>
<accession>A0ABD3CIT4</accession>
<evidence type="ECO:0000313" key="2">
    <source>
        <dbReference type="EMBL" id="KAL3629184.1"/>
    </source>
</evidence>
<proteinExistence type="predicted"/>
<feature type="domain" description="F-box associated beta-propeller type 3" evidence="1">
    <location>
        <begin position="103"/>
        <end position="316"/>
    </location>
</feature>
<reference evidence="3" key="1">
    <citation type="journal article" date="2024" name="IScience">
        <title>Strigolactones Initiate the Formation of Haustorium-like Structures in Castilleja.</title>
        <authorList>
            <person name="Buerger M."/>
            <person name="Peterson D."/>
            <person name="Chory J."/>
        </authorList>
    </citation>
    <scope>NUCLEOTIDE SEQUENCE [LARGE SCALE GENOMIC DNA]</scope>
</reference>
<gene>
    <name evidence="2" type="ORF">CASFOL_026406</name>
</gene>
<organism evidence="2 3">
    <name type="scientific">Castilleja foliolosa</name>
    <dbReference type="NCBI Taxonomy" id="1961234"/>
    <lineage>
        <taxon>Eukaryota</taxon>
        <taxon>Viridiplantae</taxon>
        <taxon>Streptophyta</taxon>
        <taxon>Embryophyta</taxon>
        <taxon>Tracheophyta</taxon>
        <taxon>Spermatophyta</taxon>
        <taxon>Magnoliopsida</taxon>
        <taxon>eudicotyledons</taxon>
        <taxon>Gunneridae</taxon>
        <taxon>Pentapetalae</taxon>
        <taxon>asterids</taxon>
        <taxon>lamiids</taxon>
        <taxon>Lamiales</taxon>
        <taxon>Orobanchaceae</taxon>
        <taxon>Pedicularideae</taxon>
        <taxon>Castillejinae</taxon>
        <taxon>Castilleja</taxon>
    </lineage>
</organism>
<dbReference type="InterPro" id="IPR013187">
    <property type="entry name" value="F-box-assoc_dom_typ3"/>
</dbReference>
<dbReference type="AlphaFoldDB" id="A0ABD3CIT4"/>
<keyword evidence="3" id="KW-1185">Reference proteome</keyword>
<dbReference type="InterPro" id="IPR017451">
    <property type="entry name" value="F-box-assoc_interact_dom"/>
</dbReference>
<name>A0ABD3CIT4_9LAMI</name>
<dbReference type="Pfam" id="PF08268">
    <property type="entry name" value="FBA_3"/>
    <property type="match status" value="1"/>
</dbReference>
<protein>
    <recommendedName>
        <fullName evidence="1">F-box associated beta-propeller type 3 domain-containing protein</fullName>
    </recommendedName>
</protein>
<dbReference type="EMBL" id="JAVIJP010000034">
    <property type="protein sequence ID" value="KAL3629184.1"/>
    <property type="molecule type" value="Genomic_DNA"/>
</dbReference>
<dbReference type="InterPro" id="IPR050796">
    <property type="entry name" value="SCF_F-box_component"/>
</dbReference>
<dbReference type="PANTHER" id="PTHR31672:SF13">
    <property type="entry name" value="F-BOX PROTEIN CPR30-LIKE"/>
    <property type="match status" value="1"/>
</dbReference>
<dbReference type="PANTHER" id="PTHR31672">
    <property type="entry name" value="BNACNNG10540D PROTEIN"/>
    <property type="match status" value="1"/>
</dbReference>
<comment type="caution">
    <text evidence="2">The sequence shown here is derived from an EMBL/GenBank/DDBJ whole genome shotgun (WGS) entry which is preliminary data.</text>
</comment>
<evidence type="ECO:0000313" key="3">
    <source>
        <dbReference type="Proteomes" id="UP001632038"/>
    </source>
</evidence>
<dbReference type="Proteomes" id="UP001632038">
    <property type="component" value="Unassembled WGS sequence"/>
</dbReference>
<dbReference type="NCBIfam" id="TIGR01640">
    <property type="entry name" value="F_box_assoc_1"/>
    <property type="match status" value="1"/>
</dbReference>
<evidence type="ECO:0000259" key="1">
    <source>
        <dbReference type="Pfam" id="PF08268"/>
    </source>
</evidence>